<proteinExistence type="predicted"/>
<reference evidence="2" key="2">
    <citation type="journal article" date="2024" name="Plant">
        <title>Genomic evolution and insights into agronomic trait innovations of Sesamum species.</title>
        <authorList>
            <person name="Miao H."/>
            <person name="Wang L."/>
            <person name="Qu L."/>
            <person name="Liu H."/>
            <person name="Sun Y."/>
            <person name="Le M."/>
            <person name="Wang Q."/>
            <person name="Wei S."/>
            <person name="Zheng Y."/>
            <person name="Lin W."/>
            <person name="Duan Y."/>
            <person name="Cao H."/>
            <person name="Xiong S."/>
            <person name="Wang X."/>
            <person name="Wei L."/>
            <person name="Li C."/>
            <person name="Ma Q."/>
            <person name="Ju M."/>
            <person name="Zhao R."/>
            <person name="Li G."/>
            <person name="Mu C."/>
            <person name="Tian Q."/>
            <person name="Mei H."/>
            <person name="Zhang T."/>
            <person name="Gao T."/>
            <person name="Zhang H."/>
        </authorList>
    </citation>
    <scope>NUCLEOTIDE SEQUENCE</scope>
    <source>
        <strain evidence="2">KEN1</strain>
    </source>
</reference>
<name>A0AAW2WUQ3_9LAMI</name>
<dbReference type="PANTHER" id="PTHR33240">
    <property type="entry name" value="OS08G0508500 PROTEIN"/>
    <property type="match status" value="1"/>
</dbReference>
<comment type="caution">
    <text evidence="2">The sequence shown here is derived from an EMBL/GenBank/DDBJ whole genome shotgun (WGS) entry which is preliminary data.</text>
</comment>
<dbReference type="AlphaFoldDB" id="A0AAW2WUQ3"/>
<protein>
    <recommendedName>
        <fullName evidence="3">Gag-pol polyprotein</fullName>
    </recommendedName>
</protein>
<gene>
    <name evidence="2" type="ORF">Slati_2222300</name>
</gene>
<dbReference type="EMBL" id="JACGWN010000007">
    <property type="protein sequence ID" value="KAL0444996.1"/>
    <property type="molecule type" value="Genomic_DNA"/>
</dbReference>
<feature type="region of interest" description="Disordered" evidence="1">
    <location>
        <begin position="68"/>
        <end position="106"/>
    </location>
</feature>
<accession>A0AAW2WUQ3</accession>
<reference evidence="2" key="1">
    <citation type="submission" date="2020-06" db="EMBL/GenBank/DDBJ databases">
        <authorList>
            <person name="Li T."/>
            <person name="Hu X."/>
            <person name="Zhang T."/>
            <person name="Song X."/>
            <person name="Zhang H."/>
            <person name="Dai N."/>
            <person name="Sheng W."/>
            <person name="Hou X."/>
            <person name="Wei L."/>
        </authorList>
    </citation>
    <scope>NUCLEOTIDE SEQUENCE</scope>
    <source>
        <strain evidence="2">KEN1</strain>
        <tissue evidence="2">Leaf</tissue>
    </source>
</reference>
<sequence>MAVEEKGLIMRPRSWRDTPQRPKSDKFCRFHNDYGHSTEECRHLKNEIERLIQNGYLQEYVCWEKARGTGPYQKKDGDKTSNPERSSREGAKQTSGSKGENDDIPHKGVIRMIAEGPSSGDSHQARKSQVREAHQISIKEVLDVETMEDAPLIQFGRAERSGPQTMHNDALVITAILANYEVGRIFIDSGSSVDILFGEAYDQMQLGDVSLEKVNTLLYGFAGEVVHPRGMVSLL</sequence>
<evidence type="ECO:0000256" key="1">
    <source>
        <dbReference type="SAM" id="MobiDB-lite"/>
    </source>
</evidence>
<feature type="region of interest" description="Disordered" evidence="1">
    <location>
        <begin position="1"/>
        <end position="24"/>
    </location>
</feature>
<dbReference type="PANTHER" id="PTHR33240:SF15">
    <property type="entry name" value="GAG-PRO-LIKE PROTEIN"/>
    <property type="match status" value="1"/>
</dbReference>
<feature type="compositionally biased region" description="Basic and acidic residues" evidence="1">
    <location>
        <begin position="68"/>
        <end position="91"/>
    </location>
</feature>
<evidence type="ECO:0008006" key="3">
    <source>
        <dbReference type="Google" id="ProtNLM"/>
    </source>
</evidence>
<organism evidence="2">
    <name type="scientific">Sesamum latifolium</name>
    <dbReference type="NCBI Taxonomy" id="2727402"/>
    <lineage>
        <taxon>Eukaryota</taxon>
        <taxon>Viridiplantae</taxon>
        <taxon>Streptophyta</taxon>
        <taxon>Embryophyta</taxon>
        <taxon>Tracheophyta</taxon>
        <taxon>Spermatophyta</taxon>
        <taxon>Magnoliopsida</taxon>
        <taxon>eudicotyledons</taxon>
        <taxon>Gunneridae</taxon>
        <taxon>Pentapetalae</taxon>
        <taxon>asterids</taxon>
        <taxon>lamiids</taxon>
        <taxon>Lamiales</taxon>
        <taxon>Pedaliaceae</taxon>
        <taxon>Sesamum</taxon>
    </lineage>
</organism>
<evidence type="ECO:0000313" key="2">
    <source>
        <dbReference type="EMBL" id="KAL0444996.1"/>
    </source>
</evidence>